<name>A0AAV0URK1_HYABA</name>
<keyword evidence="1" id="KW-0175">Coiled coil</keyword>
<feature type="transmembrane region" description="Helical" evidence="3">
    <location>
        <begin position="52"/>
        <end position="71"/>
    </location>
</feature>
<feature type="coiled-coil region" evidence="1">
    <location>
        <begin position="159"/>
        <end position="186"/>
    </location>
</feature>
<keyword evidence="5" id="KW-1185">Reference proteome</keyword>
<dbReference type="EMBL" id="CANTFL010001332">
    <property type="protein sequence ID" value="CAI5737289.1"/>
    <property type="molecule type" value="Genomic_DNA"/>
</dbReference>
<keyword evidence="3" id="KW-0812">Transmembrane</keyword>
<feature type="compositionally biased region" description="Basic and acidic residues" evidence="2">
    <location>
        <begin position="95"/>
        <end position="106"/>
    </location>
</feature>
<keyword evidence="3" id="KW-0472">Membrane</keyword>
<organism evidence="4 5">
    <name type="scientific">Hyaloperonospora brassicae</name>
    <name type="common">Brassica downy mildew</name>
    <name type="synonym">Peronospora brassicae</name>
    <dbReference type="NCBI Taxonomy" id="162125"/>
    <lineage>
        <taxon>Eukaryota</taxon>
        <taxon>Sar</taxon>
        <taxon>Stramenopiles</taxon>
        <taxon>Oomycota</taxon>
        <taxon>Peronosporomycetes</taxon>
        <taxon>Peronosporales</taxon>
        <taxon>Peronosporaceae</taxon>
        <taxon>Hyaloperonospora</taxon>
    </lineage>
</organism>
<sequence length="220" mass="24223">MYRRLVPPGTLRVTKGYGAAKHEAELDSTLARIIGSDWGDRSHQSVSLPMRLYWIVFALVLGNGVYTFVAGKDESFLLEKLKKKLDETWGAHDERDEFAERNETHETSLAASDAVSADSMEGTGSVTLAKAPSASVLTASSRGTMVPVFVPPGMSVPSNARQSLSMTELEQQLVQLRVQQERLQQEMRSGEGALTAEEAAHQVRMLDIQKEQVKAMMKSL</sequence>
<feature type="region of interest" description="Disordered" evidence="2">
    <location>
        <begin position="95"/>
        <end position="116"/>
    </location>
</feature>
<dbReference type="Proteomes" id="UP001162031">
    <property type="component" value="Unassembled WGS sequence"/>
</dbReference>
<keyword evidence="3" id="KW-1133">Transmembrane helix</keyword>
<reference evidence="4" key="1">
    <citation type="submission" date="2022-12" db="EMBL/GenBank/DDBJ databases">
        <authorList>
            <person name="Webb A."/>
        </authorList>
    </citation>
    <scope>NUCLEOTIDE SEQUENCE</scope>
    <source>
        <strain evidence="4">Hp1</strain>
    </source>
</reference>
<protein>
    <submittedName>
        <fullName evidence="4">Uncharacterized protein</fullName>
    </submittedName>
</protein>
<comment type="caution">
    <text evidence="4">The sequence shown here is derived from an EMBL/GenBank/DDBJ whole genome shotgun (WGS) entry which is preliminary data.</text>
</comment>
<evidence type="ECO:0000256" key="2">
    <source>
        <dbReference type="SAM" id="MobiDB-lite"/>
    </source>
</evidence>
<evidence type="ECO:0000256" key="1">
    <source>
        <dbReference type="SAM" id="Coils"/>
    </source>
</evidence>
<gene>
    <name evidence="4" type="ORF">HBR001_LOCUS7109</name>
</gene>
<accession>A0AAV0URK1</accession>
<evidence type="ECO:0000256" key="3">
    <source>
        <dbReference type="SAM" id="Phobius"/>
    </source>
</evidence>
<evidence type="ECO:0000313" key="4">
    <source>
        <dbReference type="EMBL" id="CAI5737289.1"/>
    </source>
</evidence>
<proteinExistence type="predicted"/>
<dbReference type="AlphaFoldDB" id="A0AAV0URK1"/>
<evidence type="ECO:0000313" key="5">
    <source>
        <dbReference type="Proteomes" id="UP001162031"/>
    </source>
</evidence>